<comment type="caution">
    <text evidence="1">The sequence shown here is derived from an EMBL/GenBank/DDBJ whole genome shotgun (WGS) entry which is preliminary data.</text>
</comment>
<dbReference type="AlphaFoldDB" id="A0A0F9W0V1"/>
<proteinExistence type="predicted"/>
<name>A0A0F9W0V1_9ZZZZ</name>
<organism evidence="1">
    <name type="scientific">marine sediment metagenome</name>
    <dbReference type="NCBI Taxonomy" id="412755"/>
    <lineage>
        <taxon>unclassified sequences</taxon>
        <taxon>metagenomes</taxon>
        <taxon>ecological metagenomes</taxon>
    </lineage>
</organism>
<reference evidence="1" key="1">
    <citation type="journal article" date="2015" name="Nature">
        <title>Complex archaea that bridge the gap between prokaryotes and eukaryotes.</title>
        <authorList>
            <person name="Spang A."/>
            <person name="Saw J.H."/>
            <person name="Jorgensen S.L."/>
            <person name="Zaremba-Niedzwiedzka K."/>
            <person name="Martijn J."/>
            <person name="Lind A.E."/>
            <person name="van Eijk R."/>
            <person name="Schleper C."/>
            <person name="Guy L."/>
            <person name="Ettema T.J."/>
        </authorList>
    </citation>
    <scope>NUCLEOTIDE SEQUENCE</scope>
</reference>
<sequence length="274" mass="30412">MMTEINRENKANKIINHFMAAGATVSKKDYDYILSCLETEDSHTCETFCSGCPACKPEIEAQQYKEHLARDTQPEEPCICGKNTPNTAIDSHVQEPAIHSPTYCGQSTDTPKECQAEDNCHPQCSSHKGLECDCGQPTPKECEPSRNLQDCNCKHPFSYNENCPVHCAKGDPGCQPTPPSKACKSEDNCHPQCSAHKGLECDCGQLSKPKDSKPTQLRLREIRENWKLDDKGHDIAFLLTKLDEAKKALERISKGNLFSSDVCAHNALKSINDE</sequence>
<evidence type="ECO:0000313" key="1">
    <source>
        <dbReference type="EMBL" id="KKN71718.1"/>
    </source>
</evidence>
<protein>
    <submittedName>
        <fullName evidence="1">Uncharacterized protein</fullName>
    </submittedName>
</protein>
<gene>
    <name evidence="1" type="ORF">LCGC14_0417840</name>
</gene>
<dbReference type="EMBL" id="LAZR01000377">
    <property type="protein sequence ID" value="KKN71718.1"/>
    <property type="molecule type" value="Genomic_DNA"/>
</dbReference>
<accession>A0A0F9W0V1</accession>